<dbReference type="InterPro" id="IPR020845">
    <property type="entry name" value="AMP-binding_CS"/>
</dbReference>
<keyword evidence="5" id="KW-0547">Nucleotide-binding</keyword>
<keyword evidence="11" id="KW-0599">Photoprotein</keyword>
<dbReference type="CDD" id="cd05911">
    <property type="entry name" value="Firefly_Luc_like"/>
    <property type="match status" value="1"/>
</dbReference>
<evidence type="ECO:0000256" key="3">
    <source>
        <dbReference type="ARBA" id="ARBA00012532"/>
    </source>
</evidence>
<dbReference type="FunFam" id="3.40.50.12780:FF:000003">
    <property type="entry name" value="Long-chain-fatty-acid--CoA ligase FadD"/>
    <property type="match status" value="1"/>
</dbReference>
<reference evidence="15" key="2">
    <citation type="submission" date="2007-04" db="EMBL/GenBank/DDBJ databases">
        <title>The genome of the human body louse.</title>
        <authorList>
            <consortium name="The Human Body Louse Genome Consortium"/>
            <person name="Kirkness E."/>
            <person name="Walenz B."/>
            <person name="Hass B."/>
            <person name="Bruggner R."/>
            <person name="Strausberg R."/>
        </authorList>
    </citation>
    <scope>NUCLEOTIDE SEQUENCE</scope>
    <source>
        <strain evidence="15">USDA</strain>
    </source>
</reference>
<accession>E0VIQ7</accession>
<dbReference type="GO" id="GO:0046949">
    <property type="term" value="P:fatty-acyl-CoA biosynthetic process"/>
    <property type="evidence" value="ECO:0007669"/>
    <property type="project" value="TreeGrafter"/>
</dbReference>
<dbReference type="Pfam" id="PF13193">
    <property type="entry name" value="AMP-binding_C"/>
    <property type="match status" value="1"/>
</dbReference>
<dbReference type="InParanoid" id="E0VIQ7"/>
<dbReference type="GO" id="GO:0008218">
    <property type="term" value="P:bioluminescence"/>
    <property type="evidence" value="ECO:0007669"/>
    <property type="project" value="UniProtKB-KW"/>
</dbReference>
<keyword evidence="17" id="KW-1185">Reference proteome</keyword>
<evidence type="ECO:0000256" key="1">
    <source>
        <dbReference type="ARBA" id="ARBA00004275"/>
    </source>
</evidence>
<dbReference type="EnsemblMetazoa" id="PHUM231290-RA">
    <property type="protein sequence ID" value="PHUM231290-PA"/>
    <property type="gene ID" value="PHUM231290"/>
</dbReference>
<dbReference type="FunCoup" id="E0VIQ7">
    <property type="interactions" value="239"/>
</dbReference>
<dbReference type="Proteomes" id="UP000009046">
    <property type="component" value="Unassembled WGS sequence"/>
</dbReference>
<evidence type="ECO:0000313" key="16">
    <source>
        <dbReference type="EnsemblMetazoa" id="PHUM231290-PA"/>
    </source>
</evidence>
<keyword evidence="7 15" id="KW-0560">Oxidoreductase</keyword>
<feature type="domain" description="AMP-dependent synthetase/ligase" evidence="13">
    <location>
        <begin position="84"/>
        <end position="452"/>
    </location>
</feature>
<dbReference type="Gene3D" id="3.30.300.30">
    <property type="match status" value="1"/>
</dbReference>
<dbReference type="FunFam" id="3.30.300.30:FF:000007">
    <property type="entry name" value="4-coumarate--CoA ligase 2"/>
    <property type="match status" value="1"/>
</dbReference>
<evidence type="ECO:0000259" key="13">
    <source>
        <dbReference type="Pfam" id="PF00501"/>
    </source>
</evidence>
<dbReference type="InterPro" id="IPR045851">
    <property type="entry name" value="AMP-bd_C_sf"/>
</dbReference>
<dbReference type="GeneID" id="8230052"/>
<dbReference type="OMA" id="IPINPIY"/>
<dbReference type="OrthoDB" id="10253869at2759"/>
<evidence type="ECO:0000256" key="6">
    <source>
        <dbReference type="ARBA" id="ARBA00022840"/>
    </source>
</evidence>
<keyword evidence="8" id="KW-0503">Monooxygenase</keyword>
<dbReference type="InterPro" id="IPR025110">
    <property type="entry name" value="AMP-bd_C"/>
</dbReference>
<protein>
    <recommendedName>
        <fullName evidence="4">Luciferin 4-monooxygenase</fullName>
        <ecNumber evidence="3">1.13.12.7</ecNumber>
    </recommendedName>
</protein>
<dbReference type="KEGG" id="phu:Phum_PHUM231290"/>
<comment type="catalytic activity">
    <reaction evidence="12">
        <text>firefly D-luciferin + ATP + O2 = firefly oxyluciferin + hnu + AMP + CO2 + diphosphate</text>
        <dbReference type="Rhea" id="RHEA:10732"/>
        <dbReference type="ChEBI" id="CHEBI:15379"/>
        <dbReference type="ChEBI" id="CHEBI:16526"/>
        <dbReference type="ChEBI" id="CHEBI:16792"/>
        <dbReference type="ChEBI" id="CHEBI:30212"/>
        <dbReference type="ChEBI" id="CHEBI:30616"/>
        <dbReference type="ChEBI" id="CHEBI:33019"/>
        <dbReference type="ChEBI" id="CHEBI:58038"/>
        <dbReference type="ChEBI" id="CHEBI:456215"/>
        <dbReference type="EC" id="1.13.12.7"/>
    </reaction>
</comment>
<comment type="subcellular location">
    <subcellularLocation>
        <location evidence="1">Peroxisome</location>
    </subcellularLocation>
</comment>
<evidence type="ECO:0000256" key="9">
    <source>
        <dbReference type="ARBA" id="ARBA00023140"/>
    </source>
</evidence>
<evidence type="ECO:0000313" key="17">
    <source>
        <dbReference type="Proteomes" id="UP000009046"/>
    </source>
</evidence>
<evidence type="ECO:0000256" key="2">
    <source>
        <dbReference type="ARBA" id="ARBA00006432"/>
    </source>
</evidence>
<dbReference type="EMBL" id="AAZO01002684">
    <property type="status" value="NOT_ANNOTATED_CDS"/>
    <property type="molecule type" value="Genomic_DNA"/>
</dbReference>
<feature type="domain" description="AMP-binding enzyme C-terminal" evidence="14">
    <location>
        <begin position="503"/>
        <end position="579"/>
    </location>
</feature>
<dbReference type="PANTHER" id="PTHR24096">
    <property type="entry name" value="LONG-CHAIN-FATTY-ACID--COA LIGASE"/>
    <property type="match status" value="1"/>
</dbReference>
<dbReference type="RefSeq" id="XP_002426001.1">
    <property type="nucleotide sequence ID" value="XM_002425956.1"/>
</dbReference>
<dbReference type="HOGENOM" id="CLU_000022_59_2_1"/>
<evidence type="ECO:0000256" key="7">
    <source>
        <dbReference type="ARBA" id="ARBA00023002"/>
    </source>
</evidence>
<dbReference type="AlphaFoldDB" id="E0VIQ7"/>
<dbReference type="GO" id="GO:0004497">
    <property type="term" value="F:monooxygenase activity"/>
    <property type="evidence" value="ECO:0007669"/>
    <property type="project" value="UniProtKB-KW"/>
</dbReference>
<sequence length="593" mass="66534">MLQVFHKISWRVSEKLLFSSKKKNHASSVLYFSSQSGNNDEFEKKKNCLIYNNGPIVESCYPKLDIPDIPIHEFIFSNFGKWEEQVAVECALIQKKLRYKDIYRISKSVANMLLKKFKLQKQDLIAVILPNCPEYPTILMACSMSGIIVTTLNPQYTAAEISHQLKETKAKVIFTVAQAKENCITAVNLLKINIPIVIVKSHPENEIPQGLIDFNDLIDDLSAKEFHSTVSSPDDVFVLPYSSGTSGLPKGVQLTHKNIVSNLLQFKSANELKITSTRDISECSILGVLPMFHIYGMVVVTLDAISDGARLVTLPKFDPKLFLETLVREKIKIAYLVPPLVFFLGSSSFVERKHLQFIKHIVVGAGPCGEKDVNKLMEKGKDVDFSQGYGMTETSPIVTISHKDRFHKYSSIGHPVPLTQMKVVDVDTGKSLPPRKSGEIHVKGPQVMKGYLNRLEENRSTLDEDGWLKTGDSGYYDEEFDFFINDRLKEIIKVKGFQVAPAELEEFIRSHPKVADAGVIGVNHPGLGEVPKAFVVLKENEKCSEGEIKNYVKENLSSYKQLKGGVQFLKEIPKTTSGKILRKALKELDGKQK</sequence>
<comment type="similarity">
    <text evidence="2">Belongs to the ATP-dependent AMP-binding enzyme family.</text>
</comment>
<proteinExistence type="inferred from homology"/>
<dbReference type="Pfam" id="PF00501">
    <property type="entry name" value="AMP-binding"/>
    <property type="match status" value="1"/>
</dbReference>
<keyword evidence="9" id="KW-0576">Peroxisome</keyword>
<keyword evidence="6" id="KW-0067">ATP-binding</keyword>
<dbReference type="CTD" id="8230052"/>
<evidence type="ECO:0000256" key="4">
    <source>
        <dbReference type="ARBA" id="ARBA00019043"/>
    </source>
</evidence>
<dbReference type="GO" id="GO:0005524">
    <property type="term" value="F:ATP binding"/>
    <property type="evidence" value="ECO:0007669"/>
    <property type="project" value="UniProtKB-KW"/>
</dbReference>
<evidence type="ECO:0000313" key="15">
    <source>
        <dbReference type="EMBL" id="EEB13263.1"/>
    </source>
</evidence>
<gene>
    <name evidence="16" type="primary">8230052</name>
    <name evidence="15" type="ORF">Phum_PHUM231290</name>
</gene>
<evidence type="ECO:0000256" key="12">
    <source>
        <dbReference type="ARBA" id="ARBA00048497"/>
    </source>
</evidence>
<evidence type="ECO:0000259" key="14">
    <source>
        <dbReference type="Pfam" id="PF13193"/>
    </source>
</evidence>
<dbReference type="GO" id="GO:0005777">
    <property type="term" value="C:peroxisome"/>
    <property type="evidence" value="ECO:0007669"/>
    <property type="project" value="UniProtKB-SubCell"/>
</dbReference>
<dbReference type="Gene3D" id="3.40.50.12780">
    <property type="entry name" value="N-terminal domain of ligase-like"/>
    <property type="match status" value="1"/>
</dbReference>
<name>E0VIQ7_PEDHC</name>
<dbReference type="InterPro" id="IPR000873">
    <property type="entry name" value="AMP-dep_synth/lig_dom"/>
</dbReference>
<evidence type="ECO:0000256" key="8">
    <source>
        <dbReference type="ARBA" id="ARBA00023033"/>
    </source>
</evidence>
<dbReference type="VEuPathDB" id="VectorBase:PHUM231290"/>
<reference evidence="15" key="1">
    <citation type="submission" date="2007-04" db="EMBL/GenBank/DDBJ databases">
        <title>Annotation of Pediculus humanus corporis strain USDA.</title>
        <authorList>
            <person name="Kirkness E."/>
            <person name="Hannick L."/>
            <person name="Hass B."/>
            <person name="Bruggner R."/>
            <person name="Lawson D."/>
            <person name="Bidwell S."/>
            <person name="Joardar V."/>
            <person name="Caler E."/>
            <person name="Walenz B."/>
            <person name="Inman J."/>
            <person name="Schobel S."/>
            <person name="Galinsky K."/>
            <person name="Amedeo P."/>
            <person name="Strausberg R."/>
        </authorList>
    </citation>
    <scope>NUCLEOTIDE SEQUENCE</scope>
    <source>
        <strain evidence="15">USDA</strain>
    </source>
</reference>
<dbReference type="EMBL" id="DS235201">
    <property type="protein sequence ID" value="EEB13263.1"/>
    <property type="molecule type" value="Genomic_DNA"/>
</dbReference>
<organism>
    <name type="scientific">Pediculus humanus subsp. corporis</name>
    <name type="common">Body louse</name>
    <dbReference type="NCBI Taxonomy" id="121224"/>
    <lineage>
        <taxon>Eukaryota</taxon>
        <taxon>Metazoa</taxon>
        <taxon>Ecdysozoa</taxon>
        <taxon>Arthropoda</taxon>
        <taxon>Hexapoda</taxon>
        <taxon>Insecta</taxon>
        <taxon>Pterygota</taxon>
        <taxon>Neoptera</taxon>
        <taxon>Paraneoptera</taxon>
        <taxon>Psocodea</taxon>
        <taxon>Troctomorpha</taxon>
        <taxon>Phthiraptera</taxon>
        <taxon>Anoplura</taxon>
        <taxon>Pediculidae</taxon>
        <taxon>Pediculus</taxon>
    </lineage>
</organism>
<evidence type="ECO:0000256" key="10">
    <source>
        <dbReference type="ARBA" id="ARBA00023223"/>
    </source>
</evidence>
<evidence type="ECO:0000256" key="11">
    <source>
        <dbReference type="ARBA" id="ARBA00023262"/>
    </source>
</evidence>
<dbReference type="EC" id="1.13.12.7" evidence="3"/>
<dbReference type="PROSITE" id="PS00455">
    <property type="entry name" value="AMP_BINDING"/>
    <property type="match status" value="1"/>
</dbReference>
<dbReference type="eggNOG" id="KOG1176">
    <property type="taxonomic scope" value="Eukaryota"/>
</dbReference>
<dbReference type="InterPro" id="IPR042099">
    <property type="entry name" value="ANL_N_sf"/>
</dbReference>
<dbReference type="PANTHER" id="PTHR24096:SF422">
    <property type="entry name" value="BCDNA.GH02901"/>
    <property type="match status" value="1"/>
</dbReference>
<reference evidence="16" key="3">
    <citation type="submission" date="2021-02" db="UniProtKB">
        <authorList>
            <consortium name="EnsemblMetazoa"/>
        </authorList>
    </citation>
    <scope>IDENTIFICATION</scope>
    <source>
        <strain evidence="16">USDA</strain>
    </source>
</reference>
<dbReference type="GO" id="GO:0004467">
    <property type="term" value="F:long-chain fatty acid-CoA ligase activity"/>
    <property type="evidence" value="ECO:0007669"/>
    <property type="project" value="TreeGrafter"/>
</dbReference>
<evidence type="ECO:0000256" key="5">
    <source>
        <dbReference type="ARBA" id="ARBA00022741"/>
    </source>
</evidence>
<keyword evidence="10" id="KW-0455">Luminescence</keyword>
<dbReference type="STRING" id="121224.E0VIQ7"/>
<dbReference type="SUPFAM" id="SSF56801">
    <property type="entry name" value="Acetyl-CoA synthetase-like"/>
    <property type="match status" value="1"/>
</dbReference>